<evidence type="ECO:0000256" key="2">
    <source>
        <dbReference type="ARBA" id="ARBA00022475"/>
    </source>
</evidence>
<dbReference type="InterPro" id="IPR051611">
    <property type="entry name" value="ECF_transporter_component"/>
</dbReference>
<dbReference type="Pfam" id="PF02361">
    <property type="entry name" value="CbiQ"/>
    <property type="match status" value="1"/>
</dbReference>
<dbReference type="EMBL" id="WBVT01000026">
    <property type="protein sequence ID" value="KAB7789938.1"/>
    <property type="molecule type" value="Genomic_DNA"/>
</dbReference>
<evidence type="ECO:0000313" key="9">
    <source>
        <dbReference type="Proteomes" id="UP000441772"/>
    </source>
</evidence>
<organism evidence="8 9">
    <name type="scientific">Bifidobacterium leontopitheci</name>
    <dbReference type="NCBI Taxonomy" id="2650774"/>
    <lineage>
        <taxon>Bacteria</taxon>
        <taxon>Bacillati</taxon>
        <taxon>Actinomycetota</taxon>
        <taxon>Actinomycetes</taxon>
        <taxon>Bifidobacteriales</taxon>
        <taxon>Bifidobacteriaceae</taxon>
        <taxon>Bifidobacterium</taxon>
    </lineage>
</organism>
<evidence type="ECO:0000256" key="3">
    <source>
        <dbReference type="ARBA" id="ARBA00022692"/>
    </source>
</evidence>
<sequence length="334" mass="35320">MIARPSARMTPAGNAQSADRRPFGYGEAAAASSVASSAALSSTALSSVSSPAAASQAGPHPAAPPLALPDWLRRSEDYRPPRDRSSFIGRNLTHLGGMLADVGAAMPLDRSPLDRALCAVSPALRLVGVLAVILCAGLTRNMLFAYVMLAVVLVSLAVRPASLIVALLKPALAVCLLSLAVALPAVFVGQYSAPMRLVVRAFVSVTPVAVLALTVPWNRLIGGLRALGVPNAVVYVCDVTIQFVDVLGRSMVELLEALRLRSVGRDRAKLMSAGRLLGVLFLRAHTQARQMAEAMVCRGFSGRYRVRREPWLTWANGCYAVGVVMMVAFAVYCG</sequence>
<name>A0A6I1GPE0_9BIFI</name>
<dbReference type="AlphaFoldDB" id="A0A6I1GPE0"/>
<comment type="caution">
    <text evidence="8">The sequence shown here is derived from an EMBL/GenBank/DDBJ whole genome shotgun (WGS) entry which is preliminary data.</text>
</comment>
<feature type="transmembrane region" description="Helical" evidence="7">
    <location>
        <begin position="311"/>
        <end position="332"/>
    </location>
</feature>
<protein>
    <submittedName>
        <fullName evidence="8">Cobalt ABC transporter permease</fullName>
    </submittedName>
</protein>
<keyword evidence="3 7" id="KW-0812">Transmembrane</keyword>
<keyword evidence="9" id="KW-1185">Reference proteome</keyword>
<dbReference type="Proteomes" id="UP000441772">
    <property type="component" value="Unassembled WGS sequence"/>
</dbReference>
<dbReference type="PANTHER" id="PTHR34857:SF2">
    <property type="entry name" value="SLL0384 PROTEIN"/>
    <property type="match status" value="1"/>
</dbReference>
<evidence type="ECO:0000256" key="7">
    <source>
        <dbReference type="SAM" id="Phobius"/>
    </source>
</evidence>
<dbReference type="CDD" id="cd16914">
    <property type="entry name" value="EcfT"/>
    <property type="match status" value="1"/>
</dbReference>
<evidence type="ECO:0000313" key="8">
    <source>
        <dbReference type="EMBL" id="KAB7789938.1"/>
    </source>
</evidence>
<feature type="transmembrane region" description="Helical" evidence="7">
    <location>
        <begin position="145"/>
        <end position="165"/>
    </location>
</feature>
<comment type="subcellular location">
    <subcellularLocation>
        <location evidence="1">Membrane</location>
        <topology evidence="1">Multi-pass membrane protein</topology>
    </subcellularLocation>
</comment>
<feature type="region of interest" description="Disordered" evidence="6">
    <location>
        <begin position="1"/>
        <end position="20"/>
    </location>
</feature>
<keyword evidence="4 7" id="KW-1133">Transmembrane helix</keyword>
<dbReference type="GO" id="GO:0005886">
    <property type="term" value="C:plasma membrane"/>
    <property type="evidence" value="ECO:0007669"/>
    <property type="project" value="UniProtKB-ARBA"/>
</dbReference>
<reference evidence="8 9" key="1">
    <citation type="submission" date="2019-09" db="EMBL/GenBank/DDBJ databases">
        <title>Characterization of the phylogenetic diversity of two novel species belonging to the genus Bifidobacterium: Bifidobacterium cebidarum sp. nov. and Bifidobacterium leontopitheci sp. nov.</title>
        <authorList>
            <person name="Lugli G.A."/>
            <person name="Duranti S."/>
            <person name="Milani C."/>
            <person name="Turroni F."/>
            <person name="Ventura M."/>
        </authorList>
    </citation>
    <scope>NUCLEOTIDE SEQUENCE [LARGE SCALE GENOMIC DNA]</scope>
    <source>
        <strain evidence="8 9">LMG 31471</strain>
    </source>
</reference>
<dbReference type="InterPro" id="IPR003339">
    <property type="entry name" value="ABC/ECF_trnsptr_transmembrane"/>
</dbReference>
<accession>A0A6I1GPE0</accession>
<evidence type="ECO:0000256" key="1">
    <source>
        <dbReference type="ARBA" id="ARBA00004141"/>
    </source>
</evidence>
<evidence type="ECO:0000256" key="5">
    <source>
        <dbReference type="ARBA" id="ARBA00023136"/>
    </source>
</evidence>
<keyword evidence="5 7" id="KW-0472">Membrane</keyword>
<evidence type="ECO:0000256" key="4">
    <source>
        <dbReference type="ARBA" id="ARBA00022989"/>
    </source>
</evidence>
<proteinExistence type="predicted"/>
<feature type="transmembrane region" description="Helical" evidence="7">
    <location>
        <begin position="116"/>
        <end position="139"/>
    </location>
</feature>
<dbReference type="PANTHER" id="PTHR34857">
    <property type="entry name" value="SLL0384 PROTEIN"/>
    <property type="match status" value="1"/>
</dbReference>
<feature type="transmembrane region" description="Helical" evidence="7">
    <location>
        <begin position="172"/>
        <end position="191"/>
    </location>
</feature>
<keyword evidence="2" id="KW-1003">Cell membrane</keyword>
<evidence type="ECO:0000256" key="6">
    <source>
        <dbReference type="SAM" id="MobiDB-lite"/>
    </source>
</evidence>
<feature type="transmembrane region" description="Helical" evidence="7">
    <location>
        <begin position="197"/>
        <end position="217"/>
    </location>
</feature>
<gene>
    <name evidence="8" type="ORF">F7D09_1551</name>
</gene>